<protein>
    <recommendedName>
        <fullName evidence="3">SGNH/GDSL hydrolase family protein</fullName>
    </recommendedName>
</protein>
<reference evidence="1 2" key="1">
    <citation type="submission" date="2022-03" db="EMBL/GenBank/DDBJ databases">
        <title>Novel taxa within the pig intestine.</title>
        <authorList>
            <person name="Wylensek D."/>
            <person name="Bishof K."/>
            <person name="Afrizal A."/>
            <person name="Clavel T."/>
        </authorList>
    </citation>
    <scope>NUCLEOTIDE SEQUENCE [LARGE SCALE GENOMIC DNA]</scope>
    <source>
        <strain evidence="1 2">CLA-KB-P133</strain>
    </source>
</reference>
<proteinExistence type="predicted"/>
<dbReference type="RefSeq" id="WP_370595884.1">
    <property type="nucleotide sequence ID" value="NZ_JALBUR010000009.1"/>
</dbReference>
<evidence type="ECO:0008006" key="3">
    <source>
        <dbReference type="Google" id="ProtNLM"/>
    </source>
</evidence>
<organism evidence="1 2">
    <name type="scientific">Grylomicrobium aquisgranensis</name>
    <dbReference type="NCBI Taxonomy" id="2926318"/>
    <lineage>
        <taxon>Bacteria</taxon>
        <taxon>Bacillati</taxon>
        <taxon>Bacillota</taxon>
        <taxon>Erysipelotrichia</taxon>
        <taxon>Erysipelotrichales</taxon>
        <taxon>Erysipelotrichaceae</taxon>
        <taxon>Grylomicrobium</taxon>
    </lineage>
</organism>
<dbReference type="SUPFAM" id="SSF52266">
    <property type="entry name" value="SGNH hydrolase"/>
    <property type="match status" value="1"/>
</dbReference>
<keyword evidence="2" id="KW-1185">Reference proteome</keyword>
<sequence length="316" mass="35419">MKKVMRNLLFFIILAALLIVPGKILTPNYMIDHNLVSGRNAVYSGIASQEKNSLDVIAVGDSLSYSSMNPMELWLKYGYTSYDGGQPGAKLQETVEVLRLVFQTQKPSVILLETNGFFRKVKASSLTQQKSDLAEAIYNTFPILRYHNFWKTLFTPFSSQSFMGFSINRSVKPYQGGDYMEETGKIKNIPEANIESLHAIEKLCEENGASLILYSAPSPKNYTVAKHNALEELAADENLEYIDLNTKLKELNISWDADTRDKGDHLNFFGAEKTTAYLGSYLADHYDLQDHRNDDVAAVWNALAAKYLKAKGGNNA</sequence>
<dbReference type="Gene3D" id="3.40.50.1110">
    <property type="entry name" value="SGNH hydrolase"/>
    <property type="match status" value="1"/>
</dbReference>
<evidence type="ECO:0000313" key="1">
    <source>
        <dbReference type="EMBL" id="MDX8419469.1"/>
    </source>
</evidence>
<gene>
    <name evidence="1" type="ORF">MOZ60_05095</name>
</gene>
<comment type="caution">
    <text evidence="1">The sequence shown here is derived from an EMBL/GenBank/DDBJ whole genome shotgun (WGS) entry which is preliminary data.</text>
</comment>
<dbReference type="EMBL" id="JALBUR010000009">
    <property type="protein sequence ID" value="MDX8419469.1"/>
    <property type="molecule type" value="Genomic_DNA"/>
</dbReference>
<dbReference type="Proteomes" id="UP001286174">
    <property type="component" value="Unassembled WGS sequence"/>
</dbReference>
<evidence type="ECO:0000313" key="2">
    <source>
        <dbReference type="Proteomes" id="UP001286174"/>
    </source>
</evidence>
<dbReference type="InterPro" id="IPR036514">
    <property type="entry name" value="SGNH_hydro_sf"/>
</dbReference>
<accession>A0AB35U3G4</accession>
<dbReference type="AlphaFoldDB" id="A0AB35U3G4"/>
<name>A0AB35U3G4_9FIRM</name>